<dbReference type="GO" id="GO:0006396">
    <property type="term" value="P:RNA processing"/>
    <property type="evidence" value="ECO:0007669"/>
    <property type="project" value="UniProtKB-ARBA"/>
</dbReference>
<proteinExistence type="predicted"/>
<dbReference type="Proteomes" id="UP000037566">
    <property type="component" value="Unassembled WGS sequence"/>
</dbReference>
<dbReference type="PROSITE" id="PS01149">
    <property type="entry name" value="PSI_RSU"/>
    <property type="match status" value="1"/>
</dbReference>
<dbReference type="Gene3D" id="3.30.70.580">
    <property type="entry name" value="Pseudouridine synthase I, catalytic domain, N-terminal subdomain"/>
    <property type="match status" value="1"/>
</dbReference>
<keyword evidence="3" id="KW-1185">Reference proteome</keyword>
<gene>
    <name evidence="2" type="primary">rluE2</name>
    <name evidence="2" type="ORF">KOEU_39290</name>
</gene>
<dbReference type="GO" id="GO:0160137">
    <property type="term" value="F:23S rRNA pseudouridine(2457) synthase activity"/>
    <property type="evidence" value="ECO:0007669"/>
    <property type="project" value="UniProtKB-EC"/>
</dbReference>
<dbReference type="InterPro" id="IPR018496">
    <property type="entry name" value="PsdUridine_synth_RsuA/RluB_CS"/>
</dbReference>
<sequence>MLAQGHVQGANTATDRGRQRAFDGNAVVTDQIQGFFRQPHVFPVNVSGFFAGVDFHPGDFTFAVVGFFHCCINHVNHSRGNVNANTVAFDKRNDRVIRNNQFTLGIDRNLFTFCRNNYFAFHQPLLQAQFLLMLCKMRVDTTGIFCPRQSETDSVIMRLSSVISTVMKKFSVKNHKVKRFSKPESAKPAVAQGPRRVVLFNKPFDVLPQFTDEAGRATLKEFIPFPDVYAAGRLDRDSEGLLVLTNDGKATGTAYPTG</sequence>
<accession>A0A0M0EBC9</accession>
<reference evidence="2" key="1">
    <citation type="submission" date="2015-08" db="EMBL/GenBank/DDBJ databases">
        <title>Draft genome sequence of Komagataeibacter europaeus CECT 8546 a cellulose producer strain from vinegar produced by the traditional method.</title>
        <authorList>
            <person name="Poehlein A."/>
            <person name="Valera M.J."/>
            <person name="Haack F.S."/>
            <person name="Mas A."/>
            <person name="Daniel R."/>
            <person name="Streit W.R."/>
            <person name="Mateo E."/>
        </authorList>
    </citation>
    <scope>NUCLEOTIDE SEQUENCE [LARGE SCALE GENOMIC DNA]</scope>
    <source>
        <strain evidence="2">CECT 8546</strain>
    </source>
</reference>
<comment type="caution">
    <text evidence="2">The sequence shown here is derived from an EMBL/GenBank/DDBJ whole genome shotgun (WGS) entry which is preliminary data.</text>
</comment>
<dbReference type="SUPFAM" id="SSF55120">
    <property type="entry name" value="Pseudouridine synthase"/>
    <property type="match status" value="1"/>
</dbReference>
<keyword evidence="1 2" id="KW-0413">Isomerase</keyword>
<organism evidence="2 3">
    <name type="scientific">Komagataeibacter europaeus</name>
    <name type="common">Gluconacetobacter europaeus</name>
    <dbReference type="NCBI Taxonomy" id="33995"/>
    <lineage>
        <taxon>Bacteria</taxon>
        <taxon>Pseudomonadati</taxon>
        <taxon>Pseudomonadota</taxon>
        <taxon>Alphaproteobacteria</taxon>
        <taxon>Acetobacterales</taxon>
        <taxon>Acetobacteraceae</taxon>
        <taxon>Komagataeibacter</taxon>
    </lineage>
</organism>
<evidence type="ECO:0000313" key="3">
    <source>
        <dbReference type="Proteomes" id="UP000037566"/>
    </source>
</evidence>
<dbReference type="AlphaFoldDB" id="A0A0M0EBC9"/>
<evidence type="ECO:0000256" key="1">
    <source>
        <dbReference type="ARBA" id="ARBA00023235"/>
    </source>
</evidence>
<evidence type="ECO:0000313" key="2">
    <source>
        <dbReference type="EMBL" id="KON62587.1"/>
    </source>
</evidence>
<dbReference type="InterPro" id="IPR020094">
    <property type="entry name" value="TruA/RsuA/RluB/E/F_N"/>
</dbReference>
<name>A0A0M0EBC9_KOMEU</name>
<dbReference type="GO" id="GO:0001522">
    <property type="term" value="P:pseudouridine synthesis"/>
    <property type="evidence" value="ECO:0007669"/>
    <property type="project" value="InterPro"/>
</dbReference>
<dbReference type="GO" id="GO:0003723">
    <property type="term" value="F:RNA binding"/>
    <property type="evidence" value="ECO:0007669"/>
    <property type="project" value="InterPro"/>
</dbReference>
<protein>
    <submittedName>
        <fullName evidence="2">Ribosomal large subunit pseudouridine synthase E</fullName>
        <ecNumber evidence="2">5.4.99.20</ecNumber>
    </submittedName>
</protein>
<dbReference type="PATRIC" id="fig|33995.3.peg.4356"/>
<dbReference type="EMBL" id="LHUQ01000113">
    <property type="protein sequence ID" value="KON62587.1"/>
    <property type="molecule type" value="Genomic_DNA"/>
</dbReference>
<dbReference type="InterPro" id="IPR020103">
    <property type="entry name" value="PsdUridine_synth_cat_dom_sf"/>
</dbReference>
<dbReference type="EC" id="5.4.99.20" evidence="2"/>